<comment type="caution">
    <text evidence="2">The sequence shown here is derived from an EMBL/GenBank/DDBJ whole genome shotgun (WGS) entry which is preliminary data.</text>
</comment>
<sequence>MITASQLHLGICKFKDHVGCCSGIWEWGPVKVHGLVDSKRPLRCFQDVAIIMVGNLCKKTSLSADALATPEERRKVDIYKGMYDDGPRALREWRLKKLAEIGIIDKSGAGEWTEFTPEQKKQSSGAMEACAGMVDSLDVNIGKVVDYLKSTGEYDITFIVFMSDNGAEGAALEAIPVIDDKITRAIHQYSDNSYDNISAYNSYTWNVLLEATDK</sequence>
<feature type="domain" description="Sulfatase N-terminal" evidence="1">
    <location>
        <begin position="114"/>
        <end position="169"/>
    </location>
</feature>
<gene>
    <name evidence="2" type="ORF">N0V89_002335</name>
</gene>
<dbReference type="Proteomes" id="UP001140513">
    <property type="component" value="Unassembled WGS sequence"/>
</dbReference>
<accession>A0A9W9CEF5</accession>
<dbReference type="RefSeq" id="XP_056074618.1">
    <property type="nucleotide sequence ID" value="XM_056211145.1"/>
</dbReference>
<dbReference type="Gene3D" id="3.40.720.10">
    <property type="entry name" value="Alkaline Phosphatase, subunit A"/>
    <property type="match status" value="1"/>
</dbReference>
<dbReference type="AlphaFoldDB" id="A0A9W9CEF5"/>
<dbReference type="GeneID" id="80905865"/>
<protein>
    <recommendedName>
        <fullName evidence="1">Sulfatase N-terminal domain-containing protein</fullName>
    </recommendedName>
</protein>
<dbReference type="EMBL" id="JAPEUX010000002">
    <property type="protein sequence ID" value="KAJ4357759.1"/>
    <property type="molecule type" value="Genomic_DNA"/>
</dbReference>
<reference evidence="2" key="1">
    <citation type="submission" date="2022-10" db="EMBL/GenBank/DDBJ databases">
        <title>Tapping the CABI collections for fungal endophytes: first genome assemblies for Collariella, Neodidymelliopsis, Ascochyta clinopodiicola, Didymella pomorum, Didymosphaeria variabile, Neocosmospora piperis and Neocucurbitaria cava.</title>
        <authorList>
            <person name="Hill R."/>
        </authorList>
    </citation>
    <scope>NUCLEOTIDE SEQUENCE</scope>
    <source>
        <strain evidence="2">IMI 356815</strain>
    </source>
</reference>
<dbReference type="InterPro" id="IPR017850">
    <property type="entry name" value="Alkaline_phosphatase_core_sf"/>
</dbReference>
<dbReference type="OrthoDB" id="103349at2759"/>
<evidence type="ECO:0000259" key="1">
    <source>
        <dbReference type="Pfam" id="PF00884"/>
    </source>
</evidence>
<name>A0A9W9CEF5_9PLEO</name>
<evidence type="ECO:0000313" key="3">
    <source>
        <dbReference type="Proteomes" id="UP001140513"/>
    </source>
</evidence>
<proteinExistence type="predicted"/>
<evidence type="ECO:0000313" key="2">
    <source>
        <dbReference type="EMBL" id="KAJ4357759.1"/>
    </source>
</evidence>
<organism evidence="2 3">
    <name type="scientific">Didymosphaeria variabile</name>
    <dbReference type="NCBI Taxonomy" id="1932322"/>
    <lineage>
        <taxon>Eukaryota</taxon>
        <taxon>Fungi</taxon>
        <taxon>Dikarya</taxon>
        <taxon>Ascomycota</taxon>
        <taxon>Pezizomycotina</taxon>
        <taxon>Dothideomycetes</taxon>
        <taxon>Pleosporomycetidae</taxon>
        <taxon>Pleosporales</taxon>
        <taxon>Massarineae</taxon>
        <taxon>Didymosphaeriaceae</taxon>
        <taxon>Didymosphaeria</taxon>
    </lineage>
</organism>
<dbReference type="SUPFAM" id="SSF53649">
    <property type="entry name" value="Alkaline phosphatase-like"/>
    <property type="match status" value="1"/>
</dbReference>
<dbReference type="InterPro" id="IPR000917">
    <property type="entry name" value="Sulfatase_N"/>
</dbReference>
<dbReference type="Pfam" id="PF00884">
    <property type="entry name" value="Sulfatase"/>
    <property type="match status" value="1"/>
</dbReference>
<keyword evidence="3" id="KW-1185">Reference proteome</keyword>